<proteinExistence type="predicted"/>
<dbReference type="STRING" id="454194.PYK22_01756"/>
<keyword evidence="2" id="KW-1185">Reference proteome</keyword>
<dbReference type="RefSeq" id="WP_041976267.1">
    <property type="nucleotide sequence ID" value="NZ_CBXV010000006.1"/>
</dbReference>
<evidence type="ECO:0000313" key="1">
    <source>
        <dbReference type="EMBL" id="CDM65749.1"/>
    </source>
</evidence>
<reference evidence="1 2" key="1">
    <citation type="submission" date="2013-12" db="EMBL/GenBank/DDBJ databases">
        <authorList>
            <person name="Stott M."/>
        </authorList>
    </citation>
    <scope>NUCLEOTIDE SEQUENCE [LARGE SCALE GENOMIC DNA]</scope>
    <source>
        <strain evidence="1 2">K22</strain>
    </source>
</reference>
<gene>
    <name evidence="1" type="ORF">PYK22_01756</name>
</gene>
<dbReference type="InterPro" id="IPR013815">
    <property type="entry name" value="ATP_grasp_subdomain_1"/>
</dbReference>
<evidence type="ECO:0000313" key="2">
    <source>
        <dbReference type="Proteomes" id="UP000031518"/>
    </source>
</evidence>
<evidence type="ECO:0008006" key="3">
    <source>
        <dbReference type="Google" id="ProtNLM"/>
    </source>
</evidence>
<dbReference type="GO" id="GO:0005524">
    <property type="term" value="F:ATP binding"/>
    <property type="evidence" value="ECO:0007669"/>
    <property type="project" value="InterPro"/>
</dbReference>
<dbReference type="AlphaFoldDB" id="A0A0B6WZL2"/>
<dbReference type="Gene3D" id="3.30.1490.20">
    <property type="entry name" value="ATP-grasp fold, A domain"/>
    <property type="match status" value="1"/>
</dbReference>
<dbReference type="OrthoDB" id="9771802at2"/>
<dbReference type="EMBL" id="CBXV010000006">
    <property type="protein sequence ID" value="CDM65749.1"/>
    <property type="molecule type" value="Genomic_DNA"/>
</dbReference>
<dbReference type="Proteomes" id="UP000031518">
    <property type="component" value="Unassembled WGS sequence"/>
</dbReference>
<sequence>MSKVAIAYYHDLLGDDGLAAASRAMLAEELERAKLVFGGRLLSPYLRPHFLSEEEYAHVRRVCETLWTTVQKVKDLALEDRITAEELGLTPYEWELARLEPGYSMVSPTARFDSFLTERSYSFVELNGESPAGIAYADAAFDVFARLPVMRAFKERYDARPLYGRRLLLDTLLATYAEFLGHRQFARPPQIAIIDLKGLPTQQEFELFCEFFEREGYPTCICSPDELEFSKGKLRSGDFEIDIVYRRLLVNEYLPFIERFPALLDAYRARAVCVVNSFRSKLIHKKALFATLTDERYERLFDDAERAVIRAHVPWTRRVRDAKDKRDGEEIELLRFIEREREHLVLKPNDDYGGRGIFVGWRSSEGEWRAAIDFALKDGDYLVQERVSTSREKFPMLRDDGFEMSEQLVDLDPLLFNGKVGSAFARLSSTELANVSSGGGMVPTFIISDGAS</sequence>
<dbReference type="SUPFAM" id="SSF56059">
    <property type="entry name" value="Glutathione synthetase ATP-binding domain-like"/>
    <property type="match status" value="1"/>
</dbReference>
<protein>
    <recommendedName>
        <fullName evidence="3">Glutathionylspermidine synthase</fullName>
    </recommendedName>
</protein>
<reference evidence="1 2" key="2">
    <citation type="submission" date="2015-01" db="EMBL/GenBank/DDBJ databases">
        <title>Complete genome sequence of Pyrinomonas methylaliphatogenes type strain K22T.</title>
        <authorList>
            <person name="Lee K.C.Y."/>
            <person name="Power J.F."/>
            <person name="Dunfield P.F."/>
            <person name="Morgan X.C."/>
            <person name="Huttenhower C."/>
            <person name="Stott M.B."/>
        </authorList>
    </citation>
    <scope>NUCLEOTIDE SEQUENCE [LARGE SCALE GENOMIC DNA]</scope>
    <source>
        <strain evidence="1 2">K22</strain>
    </source>
</reference>
<name>A0A0B6WZL2_9BACT</name>
<organism evidence="1 2">
    <name type="scientific">Pyrinomonas methylaliphatogenes</name>
    <dbReference type="NCBI Taxonomy" id="454194"/>
    <lineage>
        <taxon>Bacteria</taxon>
        <taxon>Pseudomonadati</taxon>
        <taxon>Acidobacteriota</taxon>
        <taxon>Blastocatellia</taxon>
        <taxon>Blastocatellales</taxon>
        <taxon>Pyrinomonadaceae</taxon>
        <taxon>Pyrinomonas</taxon>
    </lineage>
</organism>
<accession>A0A0B6WZL2</accession>